<accession>D8GR04</accession>
<organism evidence="3 5">
    <name type="scientific">Clostridium ljungdahlii (strain ATCC 55383 / DSM 13528 / PETC)</name>
    <dbReference type="NCBI Taxonomy" id="748727"/>
    <lineage>
        <taxon>Bacteria</taxon>
        <taxon>Bacillati</taxon>
        <taxon>Bacillota</taxon>
        <taxon>Clostridia</taxon>
        <taxon>Eubacteriales</taxon>
        <taxon>Clostridiaceae</taxon>
        <taxon>Clostridium</taxon>
    </lineage>
</organism>
<name>D8GR04_CLOLD</name>
<keyword evidence="6" id="KW-1185">Reference proteome</keyword>
<feature type="transmembrane region" description="Helical" evidence="1">
    <location>
        <begin position="487"/>
        <end position="508"/>
    </location>
</feature>
<dbReference type="eggNOG" id="COG1357">
    <property type="taxonomic scope" value="Bacteria"/>
</dbReference>
<dbReference type="GO" id="GO:0016286">
    <property type="term" value="F:small conductance calcium-activated potassium channel activity"/>
    <property type="evidence" value="ECO:0007669"/>
    <property type="project" value="InterPro"/>
</dbReference>
<gene>
    <name evidence="3" type="ordered locus">CLJU_c32620</name>
    <name evidence="4" type="ORF">WX45_01656</name>
</gene>
<dbReference type="PANTHER" id="PTHR10153">
    <property type="entry name" value="SMALL CONDUCTANCE CALCIUM-ACTIVATED POTASSIUM CHANNEL"/>
    <property type="match status" value="1"/>
</dbReference>
<keyword evidence="4" id="KW-0406">Ion transport</keyword>
<feature type="transmembrane region" description="Helical" evidence="1">
    <location>
        <begin position="431"/>
        <end position="448"/>
    </location>
</feature>
<proteinExistence type="predicted"/>
<dbReference type="InterPro" id="IPR013099">
    <property type="entry name" value="K_chnl_dom"/>
</dbReference>
<reference evidence="3 5" key="2">
    <citation type="journal article" date="2010" name="Proc. Natl. Acad. Sci. U.S.A.">
        <title>Clostridium ljungdahlii represents a microbial production platform based on syngas.</title>
        <authorList>
            <person name="Kopke M."/>
            <person name="Held C."/>
            <person name="Hujer S."/>
            <person name="Liesegang H."/>
            <person name="Wiezer A."/>
            <person name="Wollherr A."/>
            <person name="Ehrenreich A."/>
            <person name="Liebl W."/>
            <person name="Gottschalk G."/>
            <person name="Durre P."/>
        </authorList>
    </citation>
    <scope>NUCLEOTIDE SEQUENCE [LARGE SCALE GENOMIC DNA]</scope>
    <source>
        <strain evidence="5">ATCC 55383 / DSM 13528 / PETC</strain>
        <strain evidence="3">DSM 13528</strain>
    </source>
</reference>
<dbReference type="KEGG" id="clj:CLJU_c32620"/>
<keyword evidence="1" id="KW-1133">Transmembrane helix</keyword>
<keyword evidence="4" id="KW-0407">Ion channel</keyword>
<evidence type="ECO:0000313" key="6">
    <source>
        <dbReference type="Proteomes" id="UP000077020"/>
    </source>
</evidence>
<dbReference type="EMBL" id="LITS01000001">
    <property type="protein sequence ID" value="OAA89818.1"/>
    <property type="molecule type" value="Genomic_DNA"/>
</dbReference>
<keyword evidence="1" id="KW-0472">Membrane</keyword>
<dbReference type="GO" id="GO:0016020">
    <property type="term" value="C:membrane"/>
    <property type="evidence" value="ECO:0007669"/>
    <property type="project" value="InterPro"/>
</dbReference>
<evidence type="ECO:0000313" key="4">
    <source>
        <dbReference type="EMBL" id="OAA89818.1"/>
    </source>
</evidence>
<keyword evidence="1" id="KW-0812">Transmembrane</keyword>
<evidence type="ECO:0000313" key="3">
    <source>
        <dbReference type="EMBL" id="ADK16309.1"/>
    </source>
</evidence>
<dbReference type="SUPFAM" id="SSF81324">
    <property type="entry name" value="Voltage-gated potassium channels"/>
    <property type="match status" value="1"/>
</dbReference>
<keyword evidence="4" id="KW-0813">Transport</keyword>
<dbReference type="PATRIC" id="fig|748727.19.peg.439"/>
<dbReference type="Pfam" id="PF07885">
    <property type="entry name" value="Ion_trans_2"/>
    <property type="match status" value="1"/>
</dbReference>
<feature type="transmembrane region" description="Helical" evidence="1">
    <location>
        <begin position="387"/>
        <end position="406"/>
    </location>
</feature>
<dbReference type="Gene3D" id="1.10.287.70">
    <property type="match status" value="1"/>
</dbReference>
<evidence type="ECO:0000313" key="5">
    <source>
        <dbReference type="Proteomes" id="UP000001656"/>
    </source>
</evidence>
<feature type="transmembrane region" description="Helical" evidence="1">
    <location>
        <begin position="463"/>
        <end position="480"/>
    </location>
</feature>
<dbReference type="STRING" id="748727.CLJU_c32620"/>
<dbReference type="HOGENOM" id="CLU_611983_0_0_9"/>
<reference evidence="3" key="1">
    <citation type="submission" date="2009-07" db="EMBL/GenBank/DDBJ databases">
        <authorList>
            <person name="Koepke M."/>
            <person name="Hujer S."/>
            <person name="Held C."/>
            <person name="Wiezer A."/>
            <person name="Liesegang H."/>
            <person name="Ehrenreich A."/>
            <person name="Gottschalk G."/>
            <person name="Duerre P."/>
        </authorList>
    </citation>
    <scope>NUCLEOTIDE SEQUENCE</scope>
    <source>
        <strain evidence="3">DSM 13528</strain>
    </source>
</reference>
<protein>
    <submittedName>
        <fullName evidence="4">Voltage-gated potassium channel</fullName>
    </submittedName>
</protein>
<reference evidence="4 6" key="3">
    <citation type="journal article" date="2016" name="Biotechnol. Bioeng.">
        <title>Traits of selected Clostridium strains for syngas fermentation to ethanol.</title>
        <authorList>
            <person name="Martin M.E."/>
            <person name="Richter H."/>
            <person name="Saha S."/>
            <person name="Angenent L.T."/>
        </authorList>
    </citation>
    <scope>NUCLEOTIDE SEQUENCE [LARGE SCALE GENOMIC DNA]</scope>
    <source>
        <strain evidence="4 6">PETC</strain>
    </source>
</reference>
<dbReference type="InterPro" id="IPR015449">
    <property type="entry name" value="K_chnl_Ca-activ_SK"/>
</dbReference>
<dbReference type="Proteomes" id="UP000001656">
    <property type="component" value="Chromosome"/>
</dbReference>
<feature type="domain" description="Potassium channel" evidence="2">
    <location>
        <begin position="436"/>
        <end position="509"/>
    </location>
</feature>
<evidence type="ECO:0000259" key="2">
    <source>
        <dbReference type="Pfam" id="PF07885"/>
    </source>
</evidence>
<sequence length="513" mass="61008">MITIPFKDPSSLWQMDDFTFNQWRRENDLPILFQYFSDNLPYFDEWVEVNNFNNQLLLEVVPTGSLFKGDSEKNFVRYVRYNDENHRYCRIIDDKMLNILKNNSNNVIQEERKIIPYILWGQRKLKKRNFIDFQLPNEGKTDTFIFNCKRTETLSNGVNITRAVLYNKFQVLKLGGVRLSPLLVIRNRNLDFTDMDGIKLIDNFVAEGPNISYSSCSDMIFINSKVYFLYFFQCVMDNFYCNNSSIQDIHYHKCQFHTQDRYGFMIENSNVYNLELDKCDIYKIGINNCEINGFKYTISTKCDVFFEYDNLRRIRTAFQSNGNRSEASKYYILERKYEAKTLLFSHIPWEKKYPRLSNRYPITSLIVQFWNKEIELKGLLKYFFERILYYIELFFFPKYVFSVEIFKRKIKYISSFLENIFWGYGEKPSRTLLISFLAILFYSCIYFSNKCSLNTVKNYSDSLYFSVITFSTLGYGDILPQTSRLRLICGSEALLGIMCTGMFVAGFANKSKY</sequence>
<evidence type="ECO:0000256" key="1">
    <source>
        <dbReference type="SAM" id="Phobius"/>
    </source>
</evidence>
<dbReference type="Proteomes" id="UP000077020">
    <property type="component" value="Unassembled WGS sequence"/>
</dbReference>
<dbReference type="AlphaFoldDB" id="D8GR04"/>
<dbReference type="RefSeq" id="WP_013239892.1">
    <property type="nucleotide sequence ID" value="NC_014328.1"/>
</dbReference>
<dbReference type="EMBL" id="CP001666">
    <property type="protein sequence ID" value="ADK16309.1"/>
    <property type="molecule type" value="Genomic_DNA"/>
</dbReference>